<gene>
    <name evidence="4" type="ORF">TSUD_192420</name>
</gene>
<proteinExistence type="predicted"/>
<feature type="region of interest" description="Disordered" evidence="2">
    <location>
        <begin position="727"/>
        <end position="764"/>
    </location>
</feature>
<name>A0A2Z6P0X2_TRISU</name>
<dbReference type="Pfam" id="PF03087">
    <property type="entry name" value="BPS1"/>
    <property type="match status" value="1"/>
</dbReference>
<reference evidence="5" key="1">
    <citation type="journal article" date="2017" name="Front. Plant Sci.">
        <title>Climate Clever Clovers: New Paradigm to Reduce the Environmental Footprint of Ruminants by Breeding Low Methanogenic Forages Utilizing Haplotype Variation.</title>
        <authorList>
            <person name="Kaur P."/>
            <person name="Appels R."/>
            <person name="Bayer P.E."/>
            <person name="Keeble-Gagnere G."/>
            <person name="Wang J."/>
            <person name="Hirakawa H."/>
            <person name="Shirasawa K."/>
            <person name="Vercoe P."/>
            <person name="Stefanova K."/>
            <person name="Durmic Z."/>
            <person name="Nichols P."/>
            <person name="Revell C."/>
            <person name="Isobe S.N."/>
            <person name="Edwards D."/>
            <person name="Erskine W."/>
        </authorList>
    </citation>
    <scope>NUCLEOTIDE SEQUENCE [LARGE SCALE GENOMIC DNA]</scope>
    <source>
        <strain evidence="5">cv. Daliak</strain>
    </source>
</reference>
<dbReference type="GO" id="GO:0048367">
    <property type="term" value="P:shoot system development"/>
    <property type="evidence" value="ECO:0007669"/>
    <property type="project" value="InterPro"/>
</dbReference>
<dbReference type="PROSITE" id="PS51450">
    <property type="entry name" value="LRR"/>
    <property type="match status" value="1"/>
</dbReference>
<keyword evidence="1" id="KW-0175">Coiled coil</keyword>
<organism evidence="4 5">
    <name type="scientific">Trifolium subterraneum</name>
    <name type="common">Subterranean clover</name>
    <dbReference type="NCBI Taxonomy" id="3900"/>
    <lineage>
        <taxon>Eukaryota</taxon>
        <taxon>Viridiplantae</taxon>
        <taxon>Streptophyta</taxon>
        <taxon>Embryophyta</taxon>
        <taxon>Tracheophyta</taxon>
        <taxon>Spermatophyta</taxon>
        <taxon>Magnoliopsida</taxon>
        <taxon>eudicotyledons</taxon>
        <taxon>Gunneridae</taxon>
        <taxon>Pentapetalae</taxon>
        <taxon>rosids</taxon>
        <taxon>fabids</taxon>
        <taxon>Fabales</taxon>
        <taxon>Fabaceae</taxon>
        <taxon>Papilionoideae</taxon>
        <taxon>50 kb inversion clade</taxon>
        <taxon>NPAAA clade</taxon>
        <taxon>Hologalegina</taxon>
        <taxon>IRL clade</taxon>
        <taxon>Trifolieae</taxon>
        <taxon>Trifolium</taxon>
    </lineage>
</organism>
<feature type="compositionally biased region" description="Low complexity" evidence="2">
    <location>
        <begin position="734"/>
        <end position="749"/>
    </location>
</feature>
<dbReference type="Pfam" id="PF04195">
    <property type="entry name" value="Transposase_28"/>
    <property type="match status" value="1"/>
</dbReference>
<sequence length="1020" mass="113923">MANKYHVRSISLPSRSHPSTIRVDEDLNKLKTWEGTSTSGSIQNGLSLLENLYISLEDLLNMTSTQQVISHHRGEKCIEEVLDGSMMILDICGTTRDTMLQIKENIQVLHSSIRRRKCDSSVEKNLENLVNLEILNVSQKFHDLDSIPYSIRLPLSLVELDISYNKIKSLPDSLGCLNKLQKLCVEGNPLSSPPPEVVEHGLHAVKEYLCNKMNVGHQSPVKKKSWVGRLVKHGSGTFNSRPDAGARLFVMSSSPNIPGGGLCTYRHSDAQFREMYAAQRSCSIGLVLWAMLGSPIEQFVEMDPSICHESANLAINFAHRQSVQDFRRDFLGFRRGLRGCDLKGQAASSSADTCKGYWDITQVPSRWVQTTRTFPDRRIFAPFGLCGGRIWTVGLSFIAAVGLMQRSRLEWRLKVRAGTMADEGVQRKIPVEKNINWVADDPRTTPSKFEFEENFPEDLWTDIEIPGHADWEVRIPGAKQRICTTFKNGGFPMYQIAFEHMGLRLPFTDLEMAIFNHLEVCPSQLHPNSLAFIRAFEIVAAYLQLAPTVSLFFHIFGIQRSRPRGNVTDKCGWVSLKQHKKFFDIFEESLRGFKDKWYVVRPITSAGWKTILVRGPKVDDEGRVQHRDDGEPIEVDCERFPFCWSKRHYAREAKSFTFRKGALSKEELADLKALEDFVEEFPPSLWEDKEGNPICDDEGYQLSSKKFINTKALLRCSTRAEAEDLLPDKKRRQVGGASSSAVVASGQSSPTPSIEVTGEKRAAEEVVVDQRPPKHPRAEGGGGVVSGPRGLVPGRSAAEFILPPAMGHDCLLDGKTTVKIPEADQTILASMGPESLKNVVAESSVAVFKLLEVATFLNGRESKYLRERDEARAHAKGFGERLTVVEKDLAAQTKACTDAEDRVAELEKELHDSKEEEARLKGRVEELEGKLSSLTLSSAADEEERRVDPAGTYAGFSRAGLIAKIYEVGDLQLEVASSSFQNALSQLRVLNPGIQLVTDGLDELREVRDGRIATPPQEDE</sequence>
<dbReference type="InterPro" id="IPR004320">
    <property type="entry name" value="BPS1_pln"/>
</dbReference>
<evidence type="ECO:0000256" key="2">
    <source>
        <dbReference type="SAM" id="MobiDB-lite"/>
    </source>
</evidence>
<dbReference type="PANTHER" id="PTHR33070">
    <property type="entry name" value="OS06G0725500 PROTEIN"/>
    <property type="match status" value="1"/>
</dbReference>
<keyword evidence="5" id="KW-1185">Reference proteome</keyword>
<dbReference type="Proteomes" id="UP000242715">
    <property type="component" value="Unassembled WGS sequence"/>
</dbReference>
<protein>
    <recommendedName>
        <fullName evidence="3">Transposase (putative) gypsy type domain-containing protein</fullName>
    </recommendedName>
</protein>
<dbReference type="AlphaFoldDB" id="A0A2Z6P0X2"/>
<feature type="coiled-coil region" evidence="1">
    <location>
        <begin position="889"/>
        <end position="930"/>
    </location>
</feature>
<dbReference type="InterPro" id="IPR001611">
    <property type="entry name" value="Leu-rich_rpt"/>
</dbReference>
<dbReference type="EMBL" id="DF974693">
    <property type="protein sequence ID" value="GAU50121.1"/>
    <property type="molecule type" value="Genomic_DNA"/>
</dbReference>
<dbReference type="Gene3D" id="3.80.10.10">
    <property type="entry name" value="Ribonuclease Inhibitor"/>
    <property type="match status" value="1"/>
</dbReference>
<evidence type="ECO:0000313" key="4">
    <source>
        <dbReference type="EMBL" id="GAU50121.1"/>
    </source>
</evidence>
<evidence type="ECO:0000256" key="1">
    <source>
        <dbReference type="SAM" id="Coils"/>
    </source>
</evidence>
<accession>A0A2Z6P0X2</accession>
<evidence type="ECO:0000313" key="5">
    <source>
        <dbReference type="Proteomes" id="UP000242715"/>
    </source>
</evidence>
<dbReference type="InterPro" id="IPR032675">
    <property type="entry name" value="LRR_dom_sf"/>
</dbReference>
<dbReference type="OrthoDB" id="1434603at2759"/>
<dbReference type="GO" id="GO:0048364">
    <property type="term" value="P:root development"/>
    <property type="evidence" value="ECO:0007669"/>
    <property type="project" value="InterPro"/>
</dbReference>
<feature type="domain" description="Transposase (putative) gypsy type" evidence="3">
    <location>
        <begin position="497"/>
        <end position="558"/>
    </location>
</feature>
<dbReference type="PANTHER" id="PTHR33070:SF109">
    <property type="entry name" value="DOMAIN PROTEIN, PUTATIVE (DUF241)-RELATED"/>
    <property type="match status" value="1"/>
</dbReference>
<dbReference type="SUPFAM" id="SSF52075">
    <property type="entry name" value="Outer arm dynein light chain 1"/>
    <property type="match status" value="1"/>
</dbReference>
<dbReference type="InterPro" id="IPR007321">
    <property type="entry name" value="Transposase_28"/>
</dbReference>
<evidence type="ECO:0000259" key="3">
    <source>
        <dbReference type="Pfam" id="PF04195"/>
    </source>
</evidence>